<evidence type="ECO:0000256" key="2">
    <source>
        <dbReference type="ARBA" id="ARBA00023242"/>
    </source>
</evidence>
<dbReference type="CDD" id="cd00024">
    <property type="entry name" value="CD_CSD"/>
    <property type="match status" value="2"/>
</dbReference>
<feature type="compositionally biased region" description="Basic and acidic residues" evidence="3">
    <location>
        <begin position="318"/>
        <end position="333"/>
    </location>
</feature>
<feature type="region of interest" description="Disordered" evidence="3">
    <location>
        <begin position="299"/>
        <end position="351"/>
    </location>
</feature>
<sequence>MRCESKGLHGGRGVARTRVNPRKMYAVEDVIAVKYMYRRLVWLVKWKGYPHATWIPTRNFAPRSYWRQKMEELKNALSKGGSTRASSFESAPSRSGEGRPGGLNVKDVLDFKEKADGRQYCEVELDGVAGPVWMDVQDLGTCEPGIMRKVGKLKEAYESRHHKDDDDDATTASVTISDSECTHASVHKRDARKPTDIVAFRNKGGVEEWLVRWGNEYQRWESRQFVEKYGSQFNKKMDKLKYEEETYTVEDVLDFKVSRTGEEQFRVKWVGYAESTWEPTANLGDVTDQTLVDKMQRLRVRRGKSRKPGRSGKSRTPRKPDRTVKRSAGDLKTSRRPSGHKRDLQRSLRSA</sequence>
<proteinExistence type="predicted"/>
<evidence type="ECO:0000256" key="3">
    <source>
        <dbReference type="SAM" id="MobiDB-lite"/>
    </source>
</evidence>
<dbReference type="Proteomes" id="UP000221165">
    <property type="component" value="Unassembled WGS sequence"/>
</dbReference>
<dbReference type="InterPro" id="IPR000953">
    <property type="entry name" value="Chromo/chromo_shadow_dom"/>
</dbReference>
<accession>A0A2C6L518</accession>
<feature type="compositionally biased region" description="Basic residues" evidence="3">
    <location>
        <begin position="299"/>
        <end position="317"/>
    </location>
</feature>
<keyword evidence="6" id="KW-1185">Reference proteome</keyword>
<feature type="domain" description="Chromo" evidence="4">
    <location>
        <begin position="247"/>
        <end position="307"/>
    </location>
</feature>
<protein>
    <recommendedName>
        <fullName evidence="4">Chromo domain-containing protein</fullName>
    </recommendedName>
</protein>
<comment type="caution">
    <text evidence="5">The sequence shown here is derived from an EMBL/GenBank/DDBJ whole genome shotgun (WGS) entry which is preliminary data.</text>
</comment>
<dbReference type="SMART" id="SM00298">
    <property type="entry name" value="CHROMO"/>
    <property type="match status" value="2"/>
</dbReference>
<dbReference type="RefSeq" id="XP_067924585.1">
    <property type="nucleotide sequence ID" value="XM_068063448.1"/>
</dbReference>
<evidence type="ECO:0000259" key="4">
    <source>
        <dbReference type="PROSITE" id="PS50013"/>
    </source>
</evidence>
<dbReference type="Pfam" id="PF00385">
    <property type="entry name" value="Chromo"/>
    <property type="match status" value="1"/>
</dbReference>
<dbReference type="InterPro" id="IPR023780">
    <property type="entry name" value="Chromo_domain"/>
</dbReference>
<evidence type="ECO:0000256" key="1">
    <source>
        <dbReference type="ARBA" id="ARBA00004123"/>
    </source>
</evidence>
<dbReference type="GO" id="GO:0005634">
    <property type="term" value="C:nucleus"/>
    <property type="evidence" value="ECO:0007669"/>
    <property type="project" value="UniProtKB-SubCell"/>
</dbReference>
<keyword evidence="2" id="KW-0539">Nucleus</keyword>
<dbReference type="PANTHER" id="PTHR22812">
    <property type="entry name" value="CHROMOBOX PROTEIN"/>
    <property type="match status" value="1"/>
</dbReference>
<dbReference type="PROSITE" id="PS50013">
    <property type="entry name" value="CHROMO_2"/>
    <property type="match status" value="2"/>
</dbReference>
<name>A0A2C6L518_9APIC</name>
<evidence type="ECO:0000313" key="5">
    <source>
        <dbReference type="EMBL" id="PHJ22908.1"/>
    </source>
</evidence>
<comment type="subcellular location">
    <subcellularLocation>
        <location evidence="1">Nucleus</location>
    </subcellularLocation>
</comment>
<organism evidence="5 6">
    <name type="scientific">Cystoisospora suis</name>
    <dbReference type="NCBI Taxonomy" id="483139"/>
    <lineage>
        <taxon>Eukaryota</taxon>
        <taxon>Sar</taxon>
        <taxon>Alveolata</taxon>
        <taxon>Apicomplexa</taxon>
        <taxon>Conoidasida</taxon>
        <taxon>Coccidia</taxon>
        <taxon>Eucoccidiorida</taxon>
        <taxon>Eimeriorina</taxon>
        <taxon>Sarcocystidae</taxon>
        <taxon>Cystoisospora</taxon>
    </lineage>
</organism>
<gene>
    <name evidence="5" type="ORF">CSUI_003250</name>
</gene>
<dbReference type="VEuPathDB" id="ToxoDB:CSUI_003250"/>
<feature type="compositionally biased region" description="Basic and acidic residues" evidence="3">
    <location>
        <begin position="340"/>
        <end position="351"/>
    </location>
</feature>
<feature type="region of interest" description="Disordered" evidence="3">
    <location>
        <begin position="76"/>
        <end position="104"/>
    </location>
</feature>
<evidence type="ECO:0000313" key="6">
    <source>
        <dbReference type="Proteomes" id="UP000221165"/>
    </source>
</evidence>
<dbReference type="OrthoDB" id="112058at2759"/>
<dbReference type="AlphaFoldDB" id="A0A2C6L518"/>
<feature type="domain" description="Chromo" evidence="4">
    <location>
        <begin position="25"/>
        <end position="59"/>
    </location>
</feature>
<feature type="compositionally biased region" description="Polar residues" evidence="3">
    <location>
        <begin position="80"/>
        <end position="93"/>
    </location>
</feature>
<dbReference type="GeneID" id="94426659"/>
<dbReference type="EMBL" id="MIGC01001421">
    <property type="protein sequence ID" value="PHJ22908.1"/>
    <property type="molecule type" value="Genomic_DNA"/>
</dbReference>
<dbReference type="SUPFAM" id="SSF54160">
    <property type="entry name" value="Chromo domain-like"/>
    <property type="match status" value="2"/>
</dbReference>
<reference evidence="5 6" key="1">
    <citation type="journal article" date="2017" name="Int. J. Parasitol.">
        <title>The genome of the protozoan parasite Cystoisospora suis and a reverse vaccinology approach to identify vaccine candidates.</title>
        <authorList>
            <person name="Palmieri N."/>
            <person name="Shrestha A."/>
            <person name="Ruttkowski B."/>
            <person name="Beck T."/>
            <person name="Vogl C."/>
            <person name="Tomley F."/>
            <person name="Blake D.P."/>
            <person name="Joachim A."/>
        </authorList>
    </citation>
    <scope>NUCLEOTIDE SEQUENCE [LARGE SCALE GENOMIC DNA]</scope>
    <source>
        <strain evidence="5 6">Wien I</strain>
    </source>
</reference>
<dbReference type="InterPro" id="IPR051219">
    <property type="entry name" value="Heterochromatin_chromo-domain"/>
</dbReference>
<dbReference type="InterPro" id="IPR016197">
    <property type="entry name" value="Chromo-like_dom_sf"/>
</dbReference>
<dbReference type="Gene3D" id="2.40.50.40">
    <property type="match status" value="2"/>
</dbReference>